<dbReference type="Proteomes" id="UP000078576">
    <property type="component" value="Unassembled WGS sequence"/>
</dbReference>
<feature type="compositionally biased region" description="Basic and acidic residues" evidence="1">
    <location>
        <begin position="99"/>
        <end position="114"/>
    </location>
</feature>
<evidence type="ECO:0000313" key="2">
    <source>
        <dbReference type="EMBL" id="KUI57754.1"/>
    </source>
</evidence>
<reference evidence="3" key="1">
    <citation type="submission" date="2014-12" db="EMBL/GenBank/DDBJ databases">
        <title>Genome Sequence of Valsa Canker Pathogens Uncovers a Specific Adaption of Colonization on Woody Bark.</title>
        <authorList>
            <person name="Yin Z."/>
            <person name="Liu H."/>
            <person name="Gao X."/>
            <person name="Li Z."/>
            <person name="Song N."/>
            <person name="Ke X."/>
            <person name="Dai Q."/>
            <person name="Wu Y."/>
            <person name="Sun Y."/>
            <person name="Xu J.-R."/>
            <person name="Kang Z.K."/>
            <person name="Wang L."/>
            <person name="Huang L."/>
        </authorList>
    </citation>
    <scope>NUCLEOTIDE SEQUENCE [LARGE SCALE GENOMIC DNA]</scope>
    <source>
        <strain evidence="3">SXYL134</strain>
    </source>
</reference>
<accession>A0A194V1G7</accession>
<evidence type="ECO:0000256" key="1">
    <source>
        <dbReference type="SAM" id="MobiDB-lite"/>
    </source>
</evidence>
<gene>
    <name evidence="2" type="ORF">VP1G_10975</name>
</gene>
<organism evidence="2 3">
    <name type="scientific">Cytospora mali</name>
    <name type="common">Apple Valsa canker fungus</name>
    <name type="synonym">Valsa mali</name>
    <dbReference type="NCBI Taxonomy" id="578113"/>
    <lineage>
        <taxon>Eukaryota</taxon>
        <taxon>Fungi</taxon>
        <taxon>Dikarya</taxon>
        <taxon>Ascomycota</taxon>
        <taxon>Pezizomycotina</taxon>
        <taxon>Sordariomycetes</taxon>
        <taxon>Sordariomycetidae</taxon>
        <taxon>Diaporthales</taxon>
        <taxon>Cytosporaceae</taxon>
        <taxon>Cytospora</taxon>
    </lineage>
</organism>
<dbReference type="EMBL" id="KN714704">
    <property type="protein sequence ID" value="KUI57754.1"/>
    <property type="molecule type" value="Genomic_DNA"/>
</dbReference>
<keyword evidence="3" id="KW-1185">Reference proteome</keyword>
<protein>
    <submittedName>
        <fullName evidence="2">Uncharacterized protein</fullName>
    </submittedName>
</protein>
<sequence>MLASRDPAMIYITGRKEAAPQQTLSDLRSTYTKAKLVLAPGIPPRRAHGPRRSNCALDPHDAPPGKLALGVALPLAHNPKNARVVLRLSRTIPQAGPWRQDKSQARAPISRDPDAVVGPRPSSTGLVTNLGSLNRMIVYAGNINRSLEDPKANLIQMWTAGVSEDKAKQGGGR</sequence>
<evidence type="ECO:0000313" key="3">
    <source>
        <dbReference type="Proteomes" id="UP000078576"/>
    </source>
</evidence>
<dbReference type="STRING" id="694573.A0A194V1G7"/>
<name>A0A194V1G7_CYTMA</name>
<feature type="region of interest" description="Disordered" evidence="1">
    <location>
        <begin position="96"/>
        <end position="123"/>
    </location>
</feature>
<proteinExistence type="predicted"/>
<dbReference type="AlphaFoldDB" id="A0A194V1G7"/>